<organism evidence="1 2">
    <name type="scientific">Meira miltonrushii</name>
    <dbReference type="NCBI Taxonomy" id="1280837"/>
    <lineage>
        <taxon>Eukaryota</taxon>
        <taxon>Fungi</taxon>
        <taxon>Dikarya</taxon>
        <taxon>Basidiomycota</taxon>
        <taxon>Ustilaginomycotina</taxon>
        <taxon>Exobasidiomycetes</taxon>
        <taxon>Exobasidiales</taxon>
        <taxon>Brachybasidiaceae</taxon>
        <taxon>Meira</taxon>
    </lineage>
</organism>
<dbReference type="AlphaFoldDB" id="A0A316VDV5"/>
<reference evidence="1 2" key="1">
    <citation type="journal article" date="2018" name="Mol. Biol. Evol.">
        <title>Broad Genomic Sampling Reveals a Smut Pathogenic Ancestry of the Fungal Clade Ustilaginomycotina.</title>
        <authorList>
            <person name="Kijpornyongpan T."/>
            <person name="Mondo S.J."/>
            <person name="Barry K."/>
            <person name="Sandor L."/>
            <person name="Lee J."/>
            <person name="Lipzen A."/>
            <person name="Pangilinan J."/>
            <person name="LaButti K."/>
            <person name="Hainaut M."/>
            <person name="Henrissat B."/>
            <person name="Grigoriev I.V."/>
            <person name="Spatafora J.W."/>
            <person name="Aime M.C."/>
        </authorList>
    </citation>
    <scope>NUCLEOTIDE SEQUENCE [LARGE SCALE GENOMIC DNA]</scope>
    <source>
        <strain evidence="1 2">MCA 3882</strain>
    </source>
</reference>
<accession>A0A316VDV5</accession>
<dbReference type="PANTHER" id="PTHR35517">
    <property type="entry name" value="PROTEIN ARGININE N-METHYLTRANSFERASE SFM1"/>
    <property type="match status" value="1"/>
</dbReference>
<dbReference type="InterPro" id="IPR007364">
    <property type="entry name" value="SFM1-like"/>
</dbReference>
<evidence type="ECO:0000313" key="2">
    <source>
        <dbReference type="Proteomes" id="UP000245771"/>
    </source>
</evidence>
<protein>
    <recommendedName>
        <fullName evidence="3">DUF431-domain-containing protein</fullName>
    </recommendedName>
</protein>
<sequence length="263" mass="28651">MSQRPQYIIEHMEDLDADPDSPATFPKWALLEYRHMLTLVGPGSTVHFTGLVSNASRDALHKALSASSSSQPSAEFEVHVEGILDMAKKRNAELSQICLLDPKSPIAVSVHDAGLHSGKATTAKPSDGPFRYFLFGGILGDDPPRDRTGALRALGFPTRHLGPVQMTTDTALGVTKRVVEDGIAINLPKEDVGSENTEKQGPGGSMAWITHPELKFGAGESVTMPFRYMVADNNAPITPQTRPLMPPGMREHIRQDLDRAFEF</sequence>
<dbReference type="RefSeq" id="XP_025355806.1">
    <property type="nucleotide sequence ID" value="XM_025502329.1"/>
</dbReference>
<dbReference type="Pfam" id="PF04252">
    <property type="entry name" value="SFM1-like"/>
    <property type="match status" value="1"/>
</dbReference>
<evidence type="ECO:0008006" key="3">
    <source>
        <dbReference type="Google" id="ProtNLM"/>
    </source>
</evidence>
<evidence type="ECO:0000313" key="1">
    <source>
        <dbReference type="EMBL" id="PWN35504.1"/>
    </source>
</evidence>
<dbReference type="GO" id="GO:0035241">
    <property type="term" value="F:protein-arginine omega-N monomethyltransferase activity"/>
    <property type="evidence" value="ECO:0007669"/>
    <property type="project" value="TreeGrafter"/>
</dbReference>
<gene>
    <name evidence="1" type="ORF">FA14DRAFT_43002</name>
</gene>
<dbReference type="EMBL" id="KZ819603">
    <property type="protein sequence ID" value="PWN35504.1"/>
    <property type="molecule type" value="Genomic_DNA"/>
</dbReference>
<proteinExistence type="predicted"/>
<keyword evidence="2" id="KW-1185">Reference proteome</keyword>
<dbReference type="Proteomes" id="UP000245771">
    <property type="component" value="Unassembled WGS sequence"/>
</dbReference>
<name>A0A316VDV5_9BASI</name>
<dbReference type="PANTHER" id="PTHR35517:SF1">
    <property type="entry name" value="PROTEIN ARGININE N-METHYLTRANSFERASE SFM1"/>
    <property type="match status" value="1"/>
</dbReference>
<dbReference type="GeneID" id="37024110"/>
<dbReference type="OrthoDB" id="373498at2759"/>
<dbReference type="InParanoid" id="A0A316VDV5"/>